<feature type="compositionally biased region" description="Basic and acidic residues" evidence="1">
    <location>
        <begin position="1"/>
        <end position="16"/>
    </location>
</feature>
<dbReference type="SUPFAM" id="SSF53474">
    <property type="entry name" value="alpha/beta-Hydrolases"/>
    <property type="match status" value="1"/>
</dbReference>
<dbReference type="RefSeq" id="WP_324278569.1">
    <property type="nucleotide sequence ID" value="NZ_CP141261.1"/>
</dbReference>
<feature type="compositionally biased region" description="Basic and acidic residues" evidence="1">
    <location>
        <begin position="89"/>
        <end position="99"/>
    </location>
</feature>
<dbReference type="EMBL" id="CP141261">
    <property type="protein sequence ID" value="WRL67262.1"/>
    <property type="molecule type" value="Genomic_DNA"/>
</dbReference>
<dbReference type="PRINTS" id="PR00111">
    <property type="entry name" value="ABHYDROLASE"/>
</dbReference>
<dbReference type="GO" id="GO:0016787">
    <property type="term" value="F:hydrolase activity"/>
    <property type="evidence" value="ECO:0007669"/>
    <property type="project" value="UniProtKB-KW"/>
</dbReference>
<evidence type="ECO:0000256" key="1">
    <source>
        <dbReference type="SAM" id="MobiDB-lite"/>
    </source>
</evidence>
<dbReference type="PANTHER" id="PTHR46438:SF2">
    <property type="entry name" value="ALPHA_BETA-HYDROLASES SUPERFAMILY PROTEIN"/>
    <property type="match status" value="1"/>
</dbReference>
<evidence type="ECO:0000313" key="3">
    <source>
        <dbReference type="EMBL" id="WRL67262.1"/>
    </source>
</evidence>
<keyword evidence="4" id="KW-1185">Reference proteome</keyword>
<reference evidence="3 4" key="1">
    <citation type="submission" date="2023-12" db="EMBL/GenBank/DDBJ databases">
        <title>Blastococcus brunescens sp. nov., an actonobacterium isolated from sandstone collected in sahara desert.</title>
        <authorList>
            <person name="Gtari M."/>
            <person name="Ghodhbane F."/>
        </authorList>
    </citation>
    <scope>NUCLEOTIDE SEQUENCE [LARGE SCALE GENOMIC DNA]</scope>
    <source>
        <strain evidence="3 4">BMG 8361</strain>
    </source>
</reference>
<feature type="compositionally biased region" description="Basic residues" evidence="1">
    <location>
        <begin position="34"/>
        <end position="43"/>
    </location>
</feature>
<accession>A0ABZ1B9Y7</accession>
<feature type="compositionally biased region" description="Basic and acidic residues" evidence="1">
    <location>
        <begin position="60"/>
        <end position="83"/>
    </location>
</feature>
<gene>
    <name evidence="3" type="ORF">U6N30_32190</name>
</gene>
<dbReference type="Proteomes" id="UP001324287">
    <property type="component" value="Chromosome"/>
</dbReference>
<name>A0ABZ1B9Y7_9ACTN</name>
<protein>
    <submittedName>
        <fullName evidence="3">Alpha/beta fold hydrolase</fullName>
    </submittedName>
</protein>
<dbReference type="Pfam" id="PF12697">
    <property type="entry name" value="Abhydrolase_6"/>
    <property type="match status" value="1"/>
</dbReference>
<evidence type="ECO:0000259" key="2">
    <source>
        <dbReference type="Pfam" id="PF12697"/>
    </source>
</evidence>
<proteinExistence type="predicted"/>
<dbReference type="PANTHER" id="PTHR46438">
    <property type="entry name" value="ALPHA/BETA-HYDROLASES SUPERFAMILY PROTEIN"/>
    <property type="match status" value="1"/>
</dbReference>
<keyword evidence="3" id="KW-0378">Hydrolase</keyword>
<dbReference type="Gene3D" id="3.40.50.1820">
    <property type="entry name" value="alpha/beta hydrolase"/>
    <property type="match status" value="1"/>
</dbReference>
<evidence type="ECO:0000313" key="4">
    <source>
        <dbReference type="Proteomes" id="UP001324287"/>
    </source>
</evidence>
<dbReference type="InterPro" id="IPR029058">
    <property type="entry name" value="AB_hydrolase_fold"/>
</dbReference>
<dbReference type="InterPro" id="IPR000073">
    <property type="entry name" value="AB_hydrolase_1"/>
</dbReference>
<sequence>MLEDRHLQAGPPEKRGRGQAPDAPTGDRHPSDRSRHHGSSRRRFLADQRTARCQHGARAGKSDPRLSPGEKTRRACAGVDRHSRHEGHGRHSDTRDRRGGYHTRYWEAGDPAAAPVVLLHDGAWGADGYVTWSDVMADLAADHHVLAPDLLGFGGTDKVVYFDRPPYPFRITHVGAFCRAVGLTRPAHFVGTSFGGSMVLRACHGTDWEMASVTSIGGTGGPWRLELGKQVLTELQPGREYIERVVELLTNDVTGFEDNVDRRLANSLLPGHYGAMVSLRLQHPQAPPVTRVDDYPATLASARCPVTVVEMSEDRLMEAGWTAHVKATAPQVDVVHMAGPHCPNLTAPAKTADLLRRIFARAA</sequence>
<feature type="domain" description="AB hydrolase-1" evidence="2">
    <location>
        <begin position="116"/>
        <end position="353"/>
    </location>
</feature>
<organism evidence="3 4">
    <name type="scientific">Blastococcus brunescens</name>
    <dbReference type="NCBI Taxonomy" id="1564165"/>
    <lineage>
        <taxon>Bacteria</taxon>
        <taxon>Bacillati</taxon>
        <taxon>Actinomycetota</taxon>
        <taxon>Actinomycetes</taxon>
        <taxon>Geodermatophilales</taxon>
        <taxon>Geodermatophilaceae</taxon>
        <taxon>Blastococcus</taxon>
    </lineage>
</organism>
<feature type="region of interest" description="Disordered" evidence="1">
    <location>
        <begin position="1"/>
        <end position="99"/>
    </location>
</feature>